<keyword evidence="4" id="KW-1185">Reference proteome</keyword>
<protein>
    <recommendedName>
        <fullName evidence="5">DUF3999 domain-containing protein</fullName>
    </recommendedName>
</protein>
<dbReference type="AlphaFoldDB" id="A0A087MLA1"/>
<reference evidence="4" key="1">
    <citation type="submission" date="2013-08" db="EMBL/GenBank/DDBJ databases">
        <title>Genome sequencing of Arenimonas donghaensis.</title>
        <authorList>
            <person name="Chen F."/>
            <person name="Wang G."/>
        </authorList>
    </citation>
    <scope>NUCLEOTIDE SEQUENCE [LARGE SCALE GENOMIC DNA]</scope>
    <source>
        <strain evidence="4">HO3-R19</strain>
    </source>
</reference>
<sequence>MRLSILTTAALASLFAAAAGAADTAQDYAWQWPIQTEGEASAYVLELDAEVLQYVTRNDLRDLAVFNANGEPVAFAPWPPKKLEEAKRDPVPWLRVPLPAAGQPESLALRLERDASGRLRGLDLRTQEDAPVPDERHDLLIDRGDEPPPVSVLHVALAETAELPVNLRVRLSASDDLADWQRLGSGMPLVALDDNGLRIERLQLEFPATDARYLRLAIEGDGNWPALASLSAERRVESGDDRAWIELELTGTAYTQQPGVYDFMSPGPVAVARADIQLADANTVAATQIGSKNPGEDWWRPVANFAAFRLGSGSDEVRHLPPDIDSRRDREWRLTTQPALTKAPKLLLSYRPERFVLLAQGPGPYTLAAGSLRAERADYPVKAALEASSTPPAPATLGIRMEAGGEAALAPKRGQDWQRWLLWAVLGVGAALVLAVSLKVLRHPKAD</sequence>
<keyword evidence="2" id="KW-0732">Signal</keyword>
<feature type="chain" id="PRO_5001826454" description="DUF3999 domain-containing protein" evidence="2">
    <location>
        <begin position="22"/>
        <end position="447"/>
    </location>
</feature>
<gene>
    <name evidence="3" type="ORF">N788_00360</name>
</gene>
<keyword evidence="1" id="KW-1133">Transmembrane helix</keyword>
<accession>A0A087MLA1</accession>
<organism evidence="3 4">
    <name type="scientific">Arenimonas donghaensis DSM 18148 = HO3-R19</name>
    <dbReference type="NCBI Taxonomy" id="1121014"/>
    <lineage>
        <taxon>Bacteria</taxon>
        <taxon>Pseudomonadati</taxon>
        <taxon>Pseudomonadota</taxon>
        <taxon>Gammaproteobacteria</taxon>
        <taxon>Lysobacterales</taxon>
        <taxon>Lysobacteraceae</taxon>
        <taxon>Arenimonas</taxon>
    </lineage>
</organism>
<proteinExistence type="predicted"/>
<keyword evidence="1" id="KW-0812">Transmembrane</keyword>
<dbReference type="PATRIC" id="fig|1121014.3.peg.70"/>
<name>A0A087MLA1_9GAMM</name>
<reference evidence="3 4" key="2">
    <citation type="journal article" date="2015" name="Stand. Genomic Sci.">
        <title>High quality draft genomic sequence of Arenimonas donghaensis DSM 18148(T).</title>
        <authorList>
            <person name="Chen F."/>
            <person name="Wang H."/>
            <person name="Cao Y."/>
            <person name="Li X."/>
            <person name="Wang G."/>
        </authorList>
    </citation>
    <scope>NUCLEOTIDE SEQUENCE [LARGE SCALE GENOMIC DNA]</scope>
    <source>
        <strain evidence="3 4">HO3-R19</strain>
    </source>
</reference>
<evidence type="ECO:0000313" key="4">
    <source>
        <dbReference type="Proteomes" id="UP000029085"/>
    </source>
</evidence>
<dbReference type="STRING" id="1121014.N788_00360"/>
<evidence type="ECO:0000313" key="3">
    <source>
        <dbReference type="EMBL" id="KFL37654.1"/>
    </source>
</evidence>
<feature type="transmembrane region" description="Helical" evidence="1">
    <location>
        <begin position="420"/>
        <end position="441"/>
    </location>
</feature>
<evidence type="ECO:0000256" key="2">
    <source>
        <dbReference type="SAM" id="SignalP"/>
    </source>
</evidence>
<dbReference type="RefSeq" id="WP_034219860.1">
    <property type="nucleotide sequence ID" value="NZ_AVCJ01000001.1"/>
</dbReference>
<keyword evidence="1" id="KW-0472">Membrane</keyword>
<dbReference type="EMBL" id="AVCJ01000001">
    <property type="protein sequence ID" value="KFL37654.1"/>
    <property type="molecule type" value="Genomic_DNA"/>
</dbReference>
<dbReference type="Proteomes" id="UP000029085">
    <property type="component" value="Unassembled WGS sequence"/>
</dbReference>
<dbReference type="Pfam" id="PF13163">
    <property type="entry name" value="DUF3999"/>
    <property type="match status" value="1"/>
</dbReference>
<comment type="caution">
    <text evidence="3">The sequence shown here is derived from an EMBL/GenBank/DDBJ whole genome shotgun (WGS) entry which is preliminary data.</text>
</comment>
<feature type="signal peptide" evidence="2">
    <location>
        <begin position="1"/>
        <end position="21"/>
    </location>
</feature>
<dbReference type="InterPro" id="IPR025060">
    <property type="entry name" value="DUF3999"/>
</dbReference>
<dbReference type="OrthoDB" id="5405606at2"/>
<evidence type="ECO:0000256" key="1">
    <source>
        <dbReference type="SAM" id="Phobius"/>
    </source>
</evidence>
<evidence type="ECO:0008006" key="5">
    <source>
        <dbReference type="Google" id="ProtNLM"/>
    </source>
</evidence>